<sequence length="102" mass="11281">MRHYQLDDSSEEQPRYRLVEQVIRDAAPVVVQGLSGRTPKLTLKRLAAATGMVCTLGKDRTGHIAAVRGSHGDLAVGLMWRPRCWPHQRACTSMKGRTGGTR</sequence>
<dbReference type="EMBL" id="AP022870">
    <property type="protein sequence ID" value="BCB81216.1"/>
    <property type="molecule type" value="Genomic_DNA"/>
</dbReference>
<protein>
    <submittedName>
        <fullName evidence="1">Uncharacterized protein</fullName>
    </submittedName>
</protein>
<gene>
    <name evidence="1" type="ORF">Pflav_076260</name>
</gene>
<reference evidence="1 2" key="2">
    <citation type="submission" date="2020-03" db="EMBL/GenBank/DDBJ databases">
        <authorList>
            <person name="Ichikawa N."/>
            <person name="Kimura A."/>
            <person name="Kitahashi Y."/>
            <person name="Uohara A."/>
        </authorList>
    </citation>
    <scope>NUCLEOTIDE SEQUENCE [LARGE SCALE GENOMIC DNA]</scope>
    <source>
        <strain evidence="1 2">NBRC 107702</strain>
    </source>
</reference>
<evidence type="ECO:0000313" key="1">
    <source>
        <dbReference type="EMBL" id="BCB81216.1"/>
    </source>
</evidence>
<dbReference type="AlphaFoldDB" id="A0A6F8Y523"/>
<reference evidence="1 2" key="1">
    <citation type="submission" date="2020-03" db="EMBL/GenBank/DDBJ databases">
        <title>Whole genome shotgun sequence of Phytohabitans flavus NBRC 107702.</title>
        <authorList>
            <person name="Komaki H."/>
            <person name="Tamura T."/>
        </authorList>
    </citation>
    <scope>NUCLEOTIDE SEQUENCE [LARGE SCALE GENOMIC DNA]</scope>
    <source>
        <strain evidence="1 2">NBRC 107702</strain>
    </source>
</reference>
<accession>A0A6F8Y523</accession>
<dbReference type="RefSeq" id="WP_345073902.1">
    <property type="nucleotide sequence ID" value="NZ_BAABAP010000021.1"/>
</dbReference>
<dbReference type="Proteomes" id="UP000502508">
    <property type="component" value="Chromosome"/>
</dbReference>
<name>A0A6F8Y523_9ACTN</name>
<organism evidence="1 2">
    <name type="scientific">Phytohabitans flavus</name>
    <dbReference type="NCBI Taxonomy" id="1076124"/>
    <lineage>
        <taxon>Bacteria</taxon>
        <taxon>Bacillati</taxon>
        <taxon>Actinomycetota</taxon>
        <taxon>Actinomycetes</taxon>
        <taxon>Micromonosporales</taxon>
        <taxon>Micromonosporaceae</taxon>
    </lineage>
</organism>
<keyword evidence="2" id="KW-1185">Reference proteome</keyword>
<dbReference type="KEGG" id="pfla:Pflav_076260"/>
<proteinExistence type="predicted"/>
<evidence type="ECO:0000313" key="2">
    <source>
        <dbReference type="Proteomes" id="UP000502508"/>
    </source>
</evidence>